<feature type="transmembrane region" description="Helical" evidence="6">
    <location>
        <begin position="93"/>
        <end position="115"/>
    </location>
</feature>
<feature type="transmembrane region" description="Helical" evidence="6">
    <location>
        <begin position="150"/>
        <end position="173"/>
    </location>
</feature>
<evidence type="ECO:0000313" key="9">
    <source>
        <dbReference type="Proteomes" id="UP001140217"/>
    </source>
</evidence>
<feature type="transmembrane region" description="Helical" evidence="6">
    <location>
        <begin position="59"/>
        <end position="81"/>
    </location>
</feature>
<dbReference type="Proteomes" id="UP001140217">
    <property type="component" value="Unassembled WGS sequence"/>
</dbReference>
<feature type="domain" description="Major facilitator superfamily (MFS) profile" evidence="7">
    <location>
        <begin position="28"/>
        <end position="493"/>
    </location>
</feature>
<evidence type="ECO:0000256" key="2">
    <source>
        <dbReference type="ARBA" id="ARBA00022448"/>
    </source>
</evidence>
<feature type="transmembrane region" description="Helical" evidence="6">
    <location>
        <begin position="231"/>
        <end position="252"/>
    </location>
</feature>
<keyword evidence="2" id="KW-0813">Transport</keyword>
<proteinExistence type="predicted"/>
<reference evidence="8" key="1">
    <citation type="submission" date="2022-07" db="EMBL/GenBank/DDBJ databases">
        <title>Phylogenomic reconstructions and comparative analyses of Kickxellomycotina fungi.</title>
        <authorList>
            <person name="Reynolds N.K."/>
            <person name="Stajich J.E."/>
            <person name="Barry K."/>
            <person name="Grigoriev I.V."/>
            <person name="Crous P."/>
            <person name="Smith M.E."/>
        </authorList>
    </citation>
    <scope>NUCLEOTIDE SEQUENCE</scope>
    <source>
        <strain evidence="8">NBRC 105414</strain>
    </source>
</reference>
<evidence type="ECO:0000256" key="3">
    <source>
        <dbReference type="ARBA" id="ARBA00022692"/>
    </source>
</evidence>
<feature type="transmembrane region" description="Helical" evidence="6">
    <location>
        <begin position="121"/>
        <end position="143"/>
    </location>
</feature>
<dbReference type="Gene3D" id="1.20.1250.20">
    <property type="entry name" value="MFS general substrate transporter like domains"/>
    <property type="match status" value="2"/>
</dbReference>
<evidence type="ECO:0000259" key="7">
    <source>
        <dbReference type="PROSITE" id="PS50850"/>
    </source>
</evidence>
<dbReference type="SUPFAM" id="SSF103473">
    <property type="entry name" value="MFS general substrate transporter"/>
    <property type="match status" value="1"/>
</dbReference>
<feature type="transmembrane region" description="Helical" evidence="6">
    <location>
        <begin position="179"/>
        <end position="202"/>
    </location>
</feature>
<keyword evidence="3 6" id="KW-0812">Transmembrane</keyword>
<evidence type="ECO:0000256" key="4">
    <source>
        <dbReference type="ARBA" id="ARBA00022989"/>
    </source>
</evidence>
<evidence type="ECO:0000313" key="8">
    <source>
        <dbReference type="EMBL" id="KAJ2779153.1"/>
    </source>
</evidence>
<accession>A0A9W8LHH5</accession>
<keyword evidence="4 6" id="KW-1133">Transmembrane helix</keyword>
<sequence length="566" mass="59133">GAPEAELPPPPARGGAPAEWRLADKMLAGAGVFLLYFIVALDSSATLTIRPRVLSDFNAMTQMGTVSTVMYLLVAGVRPVFSQISDAFGRAHALALSAALYGTGALVCALAQSFATVFGGTVVSGFGVAGCSTLAAIVVADILPLHQRGIAAAYVSVPSITNYYLGVVLGGRLLDRWHWVYGILCVLGLVCVLSAALVLWWLGRHAPRQRADTSEEPHQEKAPVLRRLGRVLLELDIPGLALLSGGLIAILAPLGLQLGKARGWASAPVIAPVVAGAAVLAGFVYYESKVARRPAVPLRLLRARTMACAMAAGTLFFYTFNVTLMYFSPYLQVSRGFSAQTAMMLQQSQTGYQAGLLAGGWAMQWSRRYRRWAWAGWAMALAAVGLMFRAASVGGVPAAEVALVQVLFGIGGGMVVGCIGIGVQAAVEAADLSIAITLFSMVEYIGGVLGEGTAATLWANMLPARLEGRLALGVDLTSTVNNITYYRALPGDQRAIVQGAYAYTQRTVTICGICALGLAAAAMLGLAPLSLEPAAPAAAADAETNDASDTATGSAYITRELQASSY</sequence>
<feature type="transmembrane region" description="Helical" evidence="6">
    <location>
        <begin position="27"/>
        <end position="47"/>
    </location>
</feature>
<evidence type="ECO:0000256" key="1">
    <source>
        <dbReference type="ARBA" id="ARBA00004127"/>
    </source>
</evidence>
<keyword evidence="9" id="KW-1185">Reference proteome</keyword>
<feature type="transmembrane region" description="Helical" evidence="6">
    <location>
        <begin position="372"/>
        <end position="391"/>
    </location>
</feature>
<dbReference type="OrthoDB" id="4078873at2759"/>
<comment type="subcellular location">
    <subcellularLocation>
        <location evidence="1">Endomembrane system</location>
        <topology evidence="1">Multi-pass membrane protein</topology>
    </subcellularLocation>
</comment>
<feature type="transmembrane region" description="Helical" evidence="6">
    <location>
        <begin position="307"/>
        <end position="327"/>
    </location>
</feature>
<keyword evidence="5 6" id="KW-0472">Membrane</keyword>
<evidence type="ECO:0000256" key="5">
    <source>
        <dbReference type="ARBA" id="ARBA00023136"/>
    </source>
</evidence>
<protein>
    <recommendedName>
        <fullName evidence="7">Major facilitator superfamily (MFS) profile domain-containing protein</fullName>
    </recommendedName>
</protein>
<evidence type="ECO:0000256" key="6">
    <source>
        <dbReference type="SAM" id="Phobius"/>
    </source>
</evidence>
<dbReference type="PANTHER" id="PTHR23501">
    <property type="entry name" value="MAJOR FACILITATOR SUPERFAMILY"/>
    <property type="match status" value="1"/>
</dbReference>
<dbReference type="EMBL" id="JANBUL010000191">
    <property type="protein sequence ID" value="KAJ2779153.1"/>
    <property type="molecule type" value="Genomic_DNA"/>
</dbReference>
<dbReference type="GO" id="GO:0005886">
    <property type="term" value="C:plasma membrane"/>
    <property type="evidence" value="ECO:0007669"/>
    <property type="project" value="TreeGrafter"/>
</dbReference>
<dbReference type="Pfam" id="PF07690">
    <property type="entry name" value="MFS_1"/>
    <property type="match status" value="1"/>
</dbReference>
<dbReference type="PROSITE" id="PS50850">
    <property type="entry name" value="MFS"/>
    <property type="match status" value="1"/>
</dbReference>
<gene>
    <name evidence="8" type="ORF">H4R18_004184</name>
</gene>
<dbReference type="GO" id="GO:0012505">
    <property type="term" value="C:endomembrane system"/>
    <property type="evidence" value="ECO:0007669"/>
    <property type="project" value="UniProtKB-SubCell"/>
</dbReference>
<dbReference type="PANTHER" id="PTHR23501:SF191">
    <property type="entry name" value="VACUOLAR BASIC AMINO ACID TRANSPORTER 4"/>
    <property type="match status" value="1"/>
</dbReference>
<name>A0A9W8LHH5_9FUNG</name>
<feature type="transmembrane region" description="Helical" evidence="6">
    <location>
        <begin position="403"/>
        <end position="427"/>
    </location>
</feature>
<feature type="transmembrane region" description="Helical" evidence="6">
    <location>
        <begin position="264"/>
        <end position="286"/>
    </location>
</feature>
<dbReference type="InterPro" id="IPR036259">
    <property type="entry name" value="MFS_trans_sf"/>
</dbReference>
<feature type="non-terminal residue" evidence="8">
    <location>
        <position position="1"/>
    </location>
</feature>
<dbReference type="InterPro" id="IPR020846">
    <property type="entry name" value="MFS_dom"/>
</dbReference>
<dbReference type="InterPro" id="IPR011701">
    <property type="entry name" value="MFS"/>
</dbReference>
<dbReference type="GO" id="GO:0022857">
    <property type="term" value="F:transmembrane transporter activity"/>
    <property type="evidence" value="ECO:0007669"/>
    <property type="project" value="InterPro"/>
</dbReference>
<dbReference type="AlphaFoldDB" id="A0A9W8LHH5"/>
<organism evidence="8 9">
    <name type="scientific">Coemansia javaensis</name>
    <dbReference type="NCBI Taxonomy" id="2761396"/>
    <lineage>
        <taxon>Eukaryota</taxon>
        <taxon>Fungi</taxon>
        <taxon>Fungi incertae sedis</taxon>
        <taxon>Zoopagomycota</taxon>
        <taxon>Kickxellomycotina</taxon>
        <taxon>Kickxellomycetes</taxon>
        <taxon>Kickxellales</taxon>
        <taxon>Kickxellaceae</taxon>
        <taxon>Coemansia</taxon>
    </lineage>
</organism>
<comment type="caution">
    <text evidence="8">The sequence shown here is derived from an EMBL/GenBank/DDBJ whole genome shotgun (WGS) entry which is preliminary data.</text>
</comment>